<reference evidence="2" key="1">
    <citation type="submission" date="2025-08" db="UniProtKB">
        <authorList>
            <consortium name="Ensembl"/>
        </authorList>
    </citation>
    <scope>IDENTIFICATION</scope>
</reference>
<sequence length="100" mass="11531">TETHGLPSVFTSSSLHPHFVFRVSSECLHFVFRDGDEQNHTVLFHLFYCRYKQEASDSCPAGCKILMTEELKEQLEIIIIIIITIIFHFNVLYTAGEINL</sequence>
<name>A0A8C4GII5_DICLA</name>
<accession>A0A8C4GII5</accession>
<evidence type="ECO:0000313" key="2">
    <source>
        <dbReference type="Ensembl" id="ENSDLAP00005011278.2"/>
    </source>
</evidence>
<organism evidence="2 3">
    <name type="scientific">Dicentrarchus labrax</name>
    <name type="common">European seabass</name>
    <name type="synonym">Morone labrax</name>
    <dbReference type="NCBI Taxonomy" id="13489"/>
    <lineage>
        <taxon>Eukaryota</taxon>
        <taxon>Metazoa</taxon>
        <taxon>Chordata</taxon>
        <taxon>Craniata</taxon>
        <taxon>Vertebrata</taxon>
        <taxon>Euteleostomi</taxon>
        <taxon>Actinopterygii</taxon>
        <taxon>Neopterygii</taxon>
        <taxon>Teleostei</taxon>
        <taxon>Neoteleostei</taxon>
        <taxon>Acanthomorphata</taxon>
        <taxon>Eupercaria</taxon>
        <taxon>Moronidae</taxon>
        <taxon>Dicentrarchus</taxon>
    </lineage>
</organism>
<dbReference type="Ensembl" id="ENSDLAT00005012348.2">
    <property type="protein sequence ID" value="ENSDLAP00005011278.2"/>
    <property type="gene ID" value="ENSDLAG00005005807.2"/>
</dbReference>
<dbReference type="AlphaFoldDB" id="A0A8C4GII5"/>
<protein>
    <submittedName>
        <fullName evidence="2">Uncharacterized protein</fullName>
    </submittedName>
</protein>
<proteinExistence type="predicted"/>
<keyword evidence="1" id="KW-1133">Transmembrane helix</keyword>
<keyword evidence="1" id="KW-0812">Transmembrane</keyword>
<evidence type="ECO:0000256" key="1">
    <source>
        <dbReference type="SAM" id="Phobius"/>
    </source>
</evidence>
<keyword evidence="1" id="KW-0472">Membrane</keyword>
<keyword evidence="3" id="KW-1185">Reference proteome</keyword>
<reference evidence="2" key="2">
    <citation type="submission" date="2025-09" db="UniProtKB">
        <authorList>
            <consortium name="Ensembl"/>
        </authorList>
    </citation>
    <scope>IDENTIFICATION</scope>
</reference>
<dbReference type="Proteomes" id="UP000694389">
    <property type="component" value="Unassembled WGS sequence"/>
</dbReference>
<evidence type="ECO:0000313" key="3">
    <source>
        <dbReference type="Proteomes" id="UP000694389"/>
    </source>
</evidence>
<feature type="transmembrane region" description="Helical" evidence="1">
    <location>
        <begin position="75"/>
        <end position="95"/>
    </location>
</feature>